<evidence type="ECO:0000256" key="1">
    <source>
        <dbReference type="SAM" id="MobiDB-lite"/>
    </source>
</evidence>
<dbReference type="EMBL" id="JACFYX010000008">
    <property type="protein sequence ID" value="MBG0835494.1"/>
    <property type="molecule type" value="Genomic_DNA"/>
</dbReference>
<organism evidence="2 3">
    <name type="scientific">Pseudomonas chaetocerotis</name>
    <dbReference type="NCBI Taxonomy" id="2758695"/>
    <lineage>
        <taxon>Bacteria</taxon>
        <taxon>Pseudomonadati</taxon>
        <taxon>Pseudomonadota</taxon>
        <taxon>Gammaproteobacteria</taxon>
        <taxon>Pseudomonadales</taxon>
        <taxon>Pseudomonadaceae</taxon>
        <taxon>Pseudomonas</taxon>
    </lineage>
</organism>
<gene>
    <name evidence="2" type="ORF">H3221_10260</name>
</gene>
<comment type="caution">
    <text evidence="2">The sequence shown here is derived from an EMBL/GenBank/DDBJ whole genome shotgun (WGS) entry which is preliminary data.</text>
</comment>
<feature type="region of interest" description="Disordered" evidence="1">
    <location>
        <begin position="21"/>
        <end position="42"/>
    </location>
</feature>
<reference evidence="2" key="1">
    <citation type="submission" date="2020-07" db="EMBL/GenBank/DDBJ databases">
        <title>Pseudomonas chaetoceroseae sp. nov., a new member of the Pseudomonas oleovorans group isolated from a culture of Chaetoceros calcitrans.</title>
        <authorList>
            <person name="Girard L."/>
            <person name="Lood C."/>
            <person name="De Mot R."/>
            <person name="Baudart J."/>
        </authorList>
    </citation>
    <scope>NUCLEOTIDE SEQUENCE</scope>
    <source>
        <strain evidence="2">536</strain>
    </source>
</reference>
<evidence type="ECO:0000313" key="2">
    <source>
        <dbReference type="EMBL" id="MBG0835494.1"/>
    </source>
</evidence>
<protein>
    <submittedName>
        <fullName evidence="2">Uncharacterized protein</fullName>
    </submittedName>
</protein>
<accession>A0A931GBJ7</accession>
<evidence type="ECO:0000313" key="3">
    <source>
        <dbReference type="Proteomes" id="UP000596932"/>
    </source>
</evidence>
<keyword evidence="3" id="KW-1185">Reference proteome</keyword>
<dbReference type="AlphaFoldDB" id="A0A931GBJ7"/>
<sequence>MATDWVTEQLRLAFKKINAKADMESKKASKKERRKLGVKDRSKAIARAEHASAELAKAMKTRPCSECGKPTKADPEFFLNPVMCQRCKDQSQDIDLGIHPRKRDDFSEITVFKGGSPGLGKRK</sequence>
<proteinExistence type="predicted"/>
<name>A0A931GBJ7_9PSED</name>
<dbReference type="Proteomes" id="UP000596932">
    <property type="component" value="Unassembled WGS sequence"/>
</dbReference>
<dbReference type="RefSeq" id="WP_196474966.1">
    <property type="nucleotide sequence ID" value="NZ_JACFYX020000007.1"/>
</dbReference>